<sequence length="101" mass="11716">MPPNIVLFDRSRNHPYFSSLAPFSIFFRFALVLVTNTSILAEHTRKSAWINNLLVRVVSRVHFFRCHGRVLGRQPMIFPKLAVFTRCALANDHSYCCFQTT</sequence>
<dbReference type="Proteomes" id="UP000002316">
    <property type="component" value="Chromosome 8"/>
</dbReference>
<reference evidence="3" key="1">
    <citation type="journal article" date="2010" name="PLoS Negl. Trop. Dis.">
        <title>The genome sequence of Trypanosoma brucei gambiense, causative agent of chronic human african trypanosomiasis.</title>
        <authorList>
            <person name="Jackson A.P."/>
            <person name="Sanders M."/>
            <person name="Berry A."/>
            <person name="McQuillan J."/>
            <person name="Aslett M.A."/>
            <person name="Quail M.A."/>
            <person name="Chukualim B."/>
            <person name="Capewell P."/>
            <person name="MacLeod A."/>
            <person name="Melville S.E."/>
            <person name="Gibson W."/>
            <person name="Barry J.D."/>
            <person name="Berriman M."/>
            <person name="Hertz-Fowler C."/>
        </authorList>
    </citation>
    <scope>NUCLEOTIDE SEQUENCE [LARGE SCALE GENOMIC DNA]</scope>
    <source>
        <strain evidence="3">MHOM/CI/86/DAL972</strain>
    </source>
</reference>
<organism evidence="2 3">
    <name type="scientific">Trypanosoma brucei gambiense (strain MHOM/CI/86/DAL972)</name>
    <dbReference type="NCBI Taxonomy" id="679716"/>
    <lineage>
        <taxon>Eukaryota</taxon>
        <taxon>Discoba</taxon>
        <taxon>Euglenozoa</taxon>
        <taxon>Kinetoplastea</taxon>
        <taxon>Metakinetoplastina</taxon>
        <taxon>Trypanosomatida</taxon>
        <taxon>Trypanosomatidae</taxon>
        <taxon>Trypanosoma</taxon>
    </lineage>
</organism>
<dbReference type="KEGG" id="tbg:TbgDal_VIII8100"/>
<gene>
    <name evidence="2" type="ORF">TbgDal_VIII8100</name>
</gene>
<feature type="transmembrane region" description="Helical" evidence="1">
    <location>
        <begin position="20"/>
        <end position="41"/>
    </location>
</feature>
<dbReference type="AlphaFoldDB" id="C9ZWS8"/>
<dbReference type="GeneID" id="23864053"/>
<evidence type="ECO:0000256" key="1">
    <source>
        <dbReference type="SAM" id="Phobius"/>
    </source>
</evidence>
<evidence type="ECO:0000313" key="3">
    <source>
        <dbReference type="Proteomes" id="UP000002316"/>
    </source>
</evidence>
<dbReference type="EMBL" id="FN554971">
    <property type="protein sequence ID" value="CBH13867.1"/>
    <property type="molecule type" value="Genomic_DNA"/>
</dbReference>
<keyword evidence="1" id="KW-0472">Membrane</keyword>
<proteinExistence type="predicted"/>
<keyword evidence="1" id="KW-0812">Transmembrane</keyword>
<keyword evidence="1" id="KW-1133">Transmembrane helix</keyword>
<protein>
    <submittedName>
        <fullName evidence="2">Uncharacterized protein</fullName>
    </submittedName>
</protein>
<name>C9ZWS8_TRYB9</name>
<accession>C9ZWS8</accession>
<dbReference type="RefSeq" id="XP_011776143.1">
    <property type="nucleotide sequence ID" value="XM_011777841.1"/>
</dbReference>
<evidence type="ECO:0000313" key="2">
    <source>
        <dbReference type="EMBL" id="CBH13867.1"/>
    </source>
</evidence>